<dbReference type="Proteomes" id="UP000044377">
    <property type="component" value="Unassembled WGS sequence"/>
</dbReference>
<comment type="function">
    <text evidence="6 7">Involved in the assembly process of the P-ring formation. It may associate with FlgF on the rod constituting a structure essential for the P-ring assembly or may act as a modulator protein for the P-ring assembly.</text>
</comment>
<dbReference type="Pfam" id="PF13144">
    <property type="entry name" value="ChapFlgA"/>
    <property type="match status" value="1"/>
</dbReference>
<protein>
    <recommendedName>
        <fullName evidence="3 7">Flagella basal body P-ring formation protein FlgA</fullName>
    </recommendedName>
</protein>
<evidence type="ECO:0000256" key="6">
    <source>
        <dbReference type="ARBA" id="ARBA00025643"/>
    </source>
</evidence>
<sequence>MKGNWPLWINGAFALLAAMPSLANESASGQLAAQIETFIHRQISIPVQQIDVQIKTPTNALPDCETPQFALPSRNRVWGNLSIRMTCGTDKYFVQTSIQVTGDYLVAARPISPKQTINEKDVKWQRGRLDALTSPPVTDLDRVLGSVSQRMIGAGLPLQAKMIRQPWLVKSGQTVQVIASGDGFNISSEGKVMNNALLNDKVRVRMNSGQIVNGLVAADGTVKIAL</sequence>
<comment type="subcellular location">
    <subcellularLocation>
        <location evidence="1 7">Periplasm</location>
    </subcellularLocation>
</comment>
<dbReference type="RefSeq" id="WP_053085551.1">
    <property type="nucleotide sequence ID" value="NZ_CGIG01000001.1"/>
</dbReference>
<dbReference type="PANTHER" id="PTHR36307:SF1">
    <property type="entry name" value="FLAGELLA BASAL BODY P-RING FORMATION PROTEIN FLGA"/>
    <property type="match status" value="1"/>
</dbReference>
<evidence type="ECO:0000256" key="1">
    <source>
        <dbReference type="ARBA" id="ARBA00004418"/>
    </source>
</evidence>
<evidence type="ECO:0000313" key="9">
    <source>
        <dbReference type="EMBL" id="CPR21087.1"/>
    </source>
</evidence>
<name>A0A0G4K1V1_9GAMM</name>
<dbReference type="AlphaFoldDB" id="A0A0G4K1V1"/>
<feature type="domain" description="SAF" evidence="8">
    <location>
        <begin position="102"/>
        <end position="164"/>
    </location>
</feature>
<dbReference type="Gene3D" id="3.90.1210.10">
    <property type="entry name" value="Antifreeze-like/N-acetylneuraminic acid synthase C-terminal domain"/>
    <property type="match status" value="1"/>
</dbReference>
<evidence type="ECO:0000256" key="2">
    <source>
        <dbReference type="ARBA" id="ARBA00010474"/>
    </source>
</evidence>
<dbReference type="GO" id="GO:0044780">
    <property type="term" value="P:bacterial-type flagellum assembly"/>
    <property type="evidence" value="ECO:0007669"/>
    <property type="project" value="InterPro"/>
</dbReference>
<keyword evidence="5 7" id="KW-0574">Periplasm</keyword>
<dbReference type="NCBIfam" id="TIGR03170">
    <property type="entry name" value="flgA_cterm"/>
    <property type="match status" value="1"/>
</dbReference>
<feature type="chain" id="PRO_5005118139" description="Flagella basal body P-ring formation protein FlgA" evidence="7">
    <location>
        <begin position="24"/>
        <end position="226"/>
    </location>
</feature>
<evidence type="ECO:0000256" key="7">
    <source>
        <dbReference type="RuleBase" id="RU362063"/>
    </source>
</evidence>
<dbReference type="STRING" id="1109412.BN1221_04682"/>
<organism evidence="9 10">
    <name type="scientific">Brenneria goodwinii</name>
    <dbReference type="NCBI Taxonomy" id="1109412"/>
    <lineage>
        <taxon>Bacteria</taxon>
        <taxon>Pseudomonadati</taxon>
        <taxon>Pseudomonadota</taxon>
        <taxon>Gammaproteobacteria</taxon>
        <taxon>Enterobacterales</taxon>
        <taxon>Pectobacteriaceae</taxon>
        <taxon>Brenneria</taxon>
    </lineage>
</organism>
<keyword evidence="9" id="KW-0966">Cell projection</keyword>
<dbReference type="CDD" id="cd11614">
    <property type="entry name" value="SAF_CpaB_FlgA_like"/>
    <property type="match status" value="1"/>
</dbReference>
<feature type="signal peptide" evidence="7">
    <location>
        <begin position="1"/>
        <end position="23"/>
    </location>
</feature>
<keyword evidence="7" id="KW-1005">Bacterial flagellum biogenesis</keyword>
<dbReference type="InterPro" id="IPR017585">
    <property type="entry name" value="SAF_FlgA"/>
</dbReference>
<evidence type="ECO:0000256" key="4">
    <source>
        <dbReference type="ARBA" id="ARBA00022729"/>
    </source>
</evidence>
<dbReference type="Gene3D" id="2.30.30.760">
    <property type="match status" value="1"/>
</dbReference>
<reference evidence="10" key="1">
    <citation type="submission" date="2015-01" db="EMBL/GenBank/DDBJ databases">
        <authorList>
            <person name="Paterson Steve"/>
        </authorList>
    </citation>
    <scope>NUCLEOTIDE SEQUENCE [LARGE SCALE GENOMIC DNA]</scope>
    <source>
        <strain evidence="10">OBR1</strain>
    </source>
</reference>
<dbReference type="InterPro" id="IPR013974">
    <property type="entry name" value="SAF"/>
</dbReference>
<evidence type="ECO:0000256" key="3">
    <source>
        <dbReference type="ARBA" id="ARBA00014754"/>
    </source>
</evidence>
<evidence type="ECO:0000256" key="5">
    <source>
        <dbReference type="ARBA" id="ARBA00022764"/>
    </source>
</evidence>
<dbReference type="EMBL" id="CGIG01000001">
    <property type="protein sequence ID" value="CPR21087.1"/>
    <property type="molecule type" value="Genomic_DNA"/>
</dbReference>
<gene>
    <name evidence="9" type="ORF">BN1221_04682</name>
</gene>
<evidence type="ECO:0000259" key="8">
    <source>
        <dbReference type="SMART" id="SM00858"/>
    </source>
</evidence>
<dbReference type="SMART" id="SM00858">
    <property type="entry name" value="SAF"/>
    <property type="match status" value="1"/>
</dbReference>
<dbReference type="InterPro" id="IPR039246">
    <property type="entry name" value="Flagellar_FlgA"/>
</dbReference>
<keyword evidence="10" id="KW-1185">Reference proteome</keyword>
<evidence type="ECO:0000313" key="10">
    <source>
        <dbReference type="Proteomes" id="UP000044377"/>
    </source>
</evidence>
<keyword evidence="9" id="KW-0969">Cilium</keyword>
<keyword evidence="4 7" id="KW-0732">Signal</keyword>
<proteinExistence type="inferred from homology"/>
<accession>A0A0G4K1V1</accession>
<comment type="similarity">
    <text evidence="2 7">Belongs to the FlgA family.</text>
</comment>
<dbReference type="PANTHER" id="PTHR36307">
    <property type="entry name" value="FLAGELLA BASAL BODY P-RING FORMATION PROTEIN FLGA"/>
    <property type="match status" value="1"/>
</dbReference>
<dbReference type="GO" id="GO:0042597">
    <property type="term" value="C:periplasmic space"/>
    <property type="evidence" value="ECO:0007669"/>
    <property type="project" value="UniProtKB-SubCell"/>
</dbReference>
<keyword evidence="9" id="KW-0282">Flagellum</keyword>